<feature type="compositionally biased region" description="Acidic residues" evidence="1">
    <location>
        <begin position="249"/>
        <end position="269"/>
    </location>
</feature>
<dbReference type="GeneID" id="6013686"/>
<dbReference type="VEuPathDB" id="FungiDB:CC1G_00266"/>
<feature type="region of interest" description="Disordered" evidence="1">
    <location>
        <begin position="122"/>
        <end position="142"/>
    </location>
</feature>
<dbReference type="AlphaFoldDB" id="A8NXC7"/>
<evidence type="ECO:0000256" key="1">
    <source>
        <dbReference type="SAM" id="MobiDB-lite"/>
    </source>
</evidence>
<dbReference type="STRING" id="240176.A8NXC7"/>
<evidence type="ECO:0000313" key="2">
    <source>
        <dbReference type="EMBL" id="EAU84747.1"/>
    </source>
</evidence>
<proteinExistence type="predicted"/>
<dbReference type="eggNOG" id="ENOG502ST0S">
    <property type="taxonomic scope" value="Eukaryota"/>
</dbReference>
<dbReference type="EMBL" id="AACS02000005">
    <property type="protein sequence ID" value="EAU84747.1"/>
    <property type="molecule type" value="Genomic_DNA"/>
</dbReference>
<feature type="compositionally biased region" description="Acidic residues" evidence="1">
    <location>
        <begin position="205"/>
        <end position="218"/>
    </location>
</feature>
<protein>
    <submittedName>
        <fullName evidence="2">Uncharacterized protein</fullName>
    </submittedName>
</protein>
<gene>
    <name evidence="2" type="ORF">CC1G_00266</name>
</gene>
<comment type="caution">
    <text evidence="2">The sequence shown here is derived from an EMBL/GenBank/DDBJ whole genome shotgun (WGS) entry which is preliminary data.</text>
</comment>
<dbReference type="SUPFAM" id="SSF57850">
    <property type="entry name" value="RING/U-box"/>
    <property type="match status" value="1"/>
</dbReference>
<name>A8NXC7_COPC7</name>
<accession>A8NXC7</accession>
<feature type="compositionally biased region" description="Acidic residues" evidence="1">
    <location>
        <begin position="124"/>
        <end position="142"/>
    </location>
</feature>
<dbReference type="Gene3D" id="3.30.40.10">
    <property type="entry name" value="Zinc/RING finger domain, C3HC4 (zinc finger)"/>
    <property type="match status" value="1"/>
</dbReference>
<sequence length="342" mass="37920">MDRLIQPRRVPVEVQEQIKSAVRNLPKLGKHDVEEDEICAICLTPFSAILAEADAANGVEAPPSQPVPGSYIEDEEGECLEGITKVDVCGHRFCRRDLSEWIKGFHGSCPTCRQPFLDIRFPSETDDESSDGGEYVPTEDFEDEDDTFEFTDGFSEVDTPDVDIVLEDYLQHQTTGADDDAVSISNLTEQGTELGSDAWVPGQDEVSETSPEEDDDFPGYEGDLGSQASEPDFTEVDLYPPTLYTMPLDSDDELDGDYVPMDEDSDSDISEPSFYFTDRESEGMSSEPDDLSIEEIYSGVRFEETDGHVSVHDMEDDMDLPDHEKRLSPADSSAGMPSSSRK</sequence>
<dbReference type="OrthoDB" id="8062037at2759"/>
<keyword evidence="3" id="KW-1185">Reference proteome</keyword>
<reference evidence="2 3" key="1">
    <citation type="journal article" date="2010" name="Proc. Natl. Acad. Sci. U.S.A.">
        <title>Insights into evolution of multicellular fungi from the assembled chromosomes of the mushroom Coprinopsis cinerea (Coprinus cinereus).</title>
        <authorList>
            <person name="Stajich J.E."/>
            <person name="Wilke S.K."/>
            <person name="Ahren D."/>
            <person name="Au C.H."/>
            <person name="Birren B.W."/>
            <person name="Borodovsky M."/>
            <person name="Burns C."/>
            <person name="Canback B."/>
            <person name="Casselton L.A."/>
            <person name="Cheng C.K."/>
            <person name="Deng J."/>
            <person name="Dietrich F.S."/>
            <person name="Fargo D.C."/>
            <person name="Farman M.L."/>
            <person name="Gathman A.C."/>
            <person name="Goldberg J."/>
            <person name="Guigo R."/>
            <person name="Hoegger P.J."/>
            <person name="Hooker J.B."/>
            <person name="Huggins A."/>
            <person name="James T.Y."/>
            <person name="Kamada T."/>
            <person name="Kilaru S."/>
            <person name="Kodira C."/>
            <person name="Kues U."/>
            <person name="Kupfer D."/>
            <person name="Kwan H.S."/>
            <person name="Lomsadze A."/>
            <person name="Li W."/>
            <person name="Lilly W.W."/>
            <person name="Ma L.J."/>
            <person name="Mackey A.J."/>
            <person name="Manning G."/>
            <person name="Martin F."/>
            <person name="Muraguchi H."/>
            <person name="Natvig D.O."/>
            <person name="Palmerini H."/>
            <person name="Ramesh M.A."/>
            <person name="Rehmeyer C.J."/>
            <person name="Roe B.A."/>
            <person name="Shenoy N."/>
            <person name="Stanke M."/>
            <person name="Ter-Hovhannisyan V."/>
            <person name="Tunlid A."/>
            <person name="Velagapudi R."/>
            <person name="Vision T.J."/>
            <person name="Zeng Q."/>
            <person name="Zolan M.E."/>
            <person name="Pukkila P.J."/>
        </authorList>
    </citation>
    <scope>NUCLEOTIDE SEQUENCE [LARGE SCALE GENOMIC DNA]</scope>
    <source>
        <strain evidence="3">Okayama-7 / 130 / ATCC MYA-4618 / FGSC 9003</strain>
    </source>
</reference>
<organism evidence="2 3">
    <name type="scientific">Coprinopsis cinerea (strain Okayama-7 / 130 / ATCC MYA-4618 / FGSC 9003)</name>
    <name type="common">Inky cap fungus</name>
    <name type="synonym">Hormographiella aspergillata</name>
    <dbReference type="NCBI Taxonomy" id="240176"/>
    <lineage>
        <taxon>Eukaryota</taxon>
        <taxon>Fungi</taxon>
        <taxon>Dikarya</taxon>
        <taxon>Basidiomycota</taxon>
        <taxon>Agaricomycotina</taxon>
        <taxon>Agaricomycetes</taxon>
        <taxon>Agaricomycetidae</taxon>
        <taxon>Agaricales</taxon>
        <taxon>Agaricineae</taxon>
        <taxon>Psathyrellaceae</taxon>
        <taxon>Coprinopsis</taxon>
    </lineage>
</organism>
<feature type="region of interest" description="Disordered" evidence="1">
    <location>
        <begin position="192"/>
        <end position="273"/>
    </location>
</feature>
<dbReference type="Proteomes" id="UP000001861">
    <property type="component" value="Unassembled WGS sequence"/>
</dbReference>
<evidence type="ECO:0000313" key="3">
    <source>
        <dbReference type="Proteomes" id="UP000001861"/>
    </source>
</evidence>
<dbReference type="KEGG" id="cci:CC1G_00266"/>
<dbReference type="RefSeq" id="XP_001837130.1">
    <property type="nucleotide sequence ID" value="XM_001837078.1"/>
</dbReference>
<dbReference type="InParanoid" id="A8NXC7"/>
<dbReference type="InterPro" id="IPR013083">
    <property type="entry name" value="Znf_RING/FYVE/PHD"/>
</dbReference>
<feature type="region of interest" description="Disordered" evidence="1">
    <location>
        <begin position="312"/>
        <end position="342"/>
    </location>
</feature>